<dbReference type="GO" id="GO:0020037">
    <property type="term" value="F:heme binding"/>
    <property type="evidence" value="ECO:0007669"/>
    <property type="project" value="InterPro"/>
</dbReference>
<dbReference type="InterPro" id="IPR036392">
    <property type="entry name" value="PLAT/LH2_dom_sf"/>
</dbReference>
<dbReference type="Pfam" id="PF01477">
    <property type="entry name" value="PLAT"/>
    <property type="match status" value="3"/>
</dbReference>
<feature type="site" description="Essential for stabilizing binding to COTL1" evidence="11">
    <location>
        <position position="2661"/>
    </location>
</feature>
<feature type="binding site" evidence="10">
    <location>
        <position position="2596"/>
    </location>
    <ligand>
        <name>Ca(2+)</name>
        <dbReference type="ChEBI" id="CHEBI:29108"/>
        <label>1</label>
    </ligand>
</feature>
<comment type="subcellular location">
    <subcellularLocation>
        <location evidence="1">Cytoplasm</location>
    </subcellularLocation>
</comment>
<dbReference type="InterPro" id="IPR000907">
    <property type="entry name" value="LipOase"/>
</dbReference>
<feature type="binding site" evidence="9">
    <location>
        <position position="3112"/>
    </location>
    <ligand>
        <name>Fe cation</name>
        <dbReference type="ChEBI" id="CHEBI:24875"/>
        <note>catalytic</note>
    </ligand>
</feature>
<dbReference type="FunFam" id="1.20.245.10:FF:000001">
    <property type="entry name" value="Arachidonate 5-lipoxygenase a"/>
    <property type="match status" value="1"/>
</dbReference>
<evidence type="ECO:0000259" key="13">
    <source>
        <dbReference type="PROSITE" id="PS50095"/>
    </source>
</evidence>
<feature type="binding site" evidence="10">
    <location>
        <position position="2636"/>
    </location>
    <ligand>
        <name>Ca(2+)</name>
        <dbReference type="ChEBI" id="CHEBI:29108"/>
        <label>1</label>
    </ligand>
</feature>
<dbReference type="SMART" id="SM00308">
    <property type="entry name" value="LH2"/>
    <property type="match status" value="3"/>
</dbReference>
<dbReference type="Gene3D" id="3.10.450.60">
    <property type="match status" value="3"/>
</dbReference>
<dbReference type="InterPro" id="IPR001885">
    <property type="entry name" value="LipOase_mml"/>
</dbReference>
<evidence type="ECO:0000256" key="8">
    <source>
        <dbReference type="ARBA" id="ARBA00023098"/>
    </source>
</evidence>
<sequence length="3235" mass="370907">MGGVNSKKLKVIHGFTKKSIVGSREELTEWENMGFKLYRERMGDELYFKKMKEADEPPPEPGPLSASQMARYVKKYKTRFALKTLITRQRGTHAKGVGAIGTVTVVENPLLPEHEFFKVGHVFPVRLRHSNLVRTDDTQLDVRAVSLKFADNDFDSPFDLMMHTGEEAAFWNIVSFDRMLTALAGGPKVFKAFCLEDPWNFHLAIAVFRRAPKSFTDQRYYSWMAFEYKAKDGVPRYAKFRLVPADDREETGLMTEYDQRKPWVPARWEDEKRPESYLIPEFMNQIAEGEVKYKLQIQLHEIKPDDSHLILHAARAWDQKTHPWLDLADVTLTSVLPIEIVERTRYSLEHRPLSLGIPPADTIYDYNSIAYLRSKIYPTSNMMSSNRPRKKVSREQMLSEVSYCVKVKTGNRKGAGTDAKVALTITGTKGRTKPVTLEKWYRNNFQKGQEDTYIINAEDVGEPLIIKLENNQGVGFHRSSDWFVDKVEINCSSNSQTVYEFPCYGWVQQEAVFFEGKAKLITDEQHEVLKKQRRLEVQKRLEIYQWGDDPNFDGFPGFIKSESVRTLPKDVRFTEEAIDDLYQAKRKALINLGLVKLLNMLESWEDFHDFKKAFVSFVGEVPLASKRWQDDRFYGAQFLNGCNPDTIMRCSKLPSNFPVTQELVGNLLDAGDTLQNAIKDGRVYMVDYEILDDIPHYGQNDSKLERRYTSASLGLFYVRGSGDVVPIAIQFHQEPSETNPIWTPNDSELDWTYAKMWLRNADSQWHQMITHLLRTHLFMEPVALASRRQLPALHPLWKLLSPHVRGVLAINTLGRERLIPAGGVADNTLSLGGGGHIALMKKYYKSLSWLSYDLPKVLKERGVFDANKLPGFHYRDDALRLWQAIGDFIKDILSDTELQAWILDLHNNGYPVRNGEKCHGFPVSVKSIPELTHLLTIIIFTCSCQHAAVNFSQMDTFGFPPNAPALMRQPPPTRKGVVTIKDVMKCLPTKHQAGVTIATVYDLTRIFPDERFLGDYTDGLFTDNAALEAILRFQGKLNEISSAIKERNKRLEVPYEYLLPERTPNIFILNDVTETTKDEGVKIQRHDGINKKKETQFSNKIYTQNIRVKMGIIPSKRKKNKVIGTIKRPTIEVSEEREPWKNMGFKIFKESMGVELFEKKMAEADEPPPEAGPFSASQLALYVKKFQAGFVLRSLVTQQTRGVGASGVVTVLNNPLLPAHEFFSAERVFPVRLRHCNLVKMDDAELDIRLTTLKFADSDFESPFDLFLYTGEEAAYWSLYSLDKMLSALNGDIKAFETYCAEDPWHFYLTIAAFRRAPNSFTDQRYYSWMAFEYKAKDGVPRYAKFRLVPSDDREETGLITEEEQRKPWETFRWEGDRRPKDYLTSEFEERMSDGGIQYKLQIQLHEIQPEDSHLVLHASRVWDQVTHPWLDLANVKLTSLIPLDVTESTRSSLENMPSSLSVPPAKTIYDYNSSAYLKLKVQSGSSNKLNLRRPSKTGEDMSIYCISVFTGDRKYAGTNADVTLTITGTKGRTRPLLMDKLLHDDLEAGKEDTYLLAAEDVGELLMIKLHNDQSGLLSDWFVEKIMITCSQDPQRLYEFPCFQWVQSESVFFEGKALLVTEKQHEAVQNQRRIEIQQRQELFQWGDDPVFHCLPGYVKSENWKKLPKDVQFTTEAADDLHTARQKALINLGLIKLWNIFDSWEDFDDYRKAFVAFVGDVPQAADHWQEDNFYGAQFLNGCNPDTIKRCTELPPSFPVTQELIGNLLDEGDTLEKAMKEGRLYMVDFKILEDIKLYGWNDENLEKRYISAPFGLFYVKGTGDIAPIAIQFHQETNETNPIWTPNDSELDWTFAKMWLRTADVQWHQMITHLLRTHLFMEPIAVATWRQLPSVHPLWKLLIPHIKGVLAINTVARELLLPAGGVADHTLSVGGGGHIDLMKKHYKDINWSSYDLPNVLKERGVDDPDKLPGFHYRDDALRLWQAINDFIKRMLSIYYKSDEDIKRDTELQAWIEDIHNNGYTVREGEADHGFPSCVASSEQLANLLTIVIFTYSCQHAAVNFSMMDVYGFSPNAPTLMRQPPPTEKGKLTMEDVMKSLPNQHHVGVAIATVYDLTRIFPDERFLGDYSDGSFTDMAAREAILLFQGKLNRISRSIKKRNDTLKNMGIIPSKRKKKRVNQTIKRPTVETNQEPEGWKNMGFKIIKEMMGQELFEKMMVEADEPPPEAGPFSASQLALYVKKYQAGFLLKTLLTQQTRGVGATGVVTVLNNPLLPAHDFFSAERVFPARLLHCNLIKVDDAELDVRLAALKFADSDFESPFDLLLHTGEEAAYWSLYSLDKMLSALHGETEAFETYCLEDPWHFYLTIAAFRRAPESFTDQRYYSWMAFEYKARDGVPRYAKFRLVPADDREETGLMTEEEQRKPWETFRWEGDRRPKSYLTADFEERMSEGGVQYKLQIQLHEKQPDDSHLVLHAARVWDQATHPWLDLAEVRLTSLLPEDVTKGTRCSLENIPCGSLSLPSAKTIYDYNSMAYLKSKLQSRPKKQSFSLRKTSKSEGDMSIYCISVFTGDRKHAGTNADVTLTITGSRGRTRPLLMDKWLHDDFKAGQDDTYILAAEDVGDLLMIKLHNDQGGLYSDWFVEKIMITCSQNPQKLYEFPCFRWVQSESIFFTGKALLVTDEQHEVIRSQRRLEIQQRQELFQWGEDPLNHGLPGYVKSEHWKKLPKDVQFTEEAVDDLHTARNKALVNLGLIKLLNIFDSWEDFDDYRKAFVSFVGDVPMAADHWQDDCFYGAQFLNGCNPETIKRCTELPYNFPVTQQLVGNLLDVDDNLEKAMKDGRVYMVDFSILDGILSYGFLDENLETRYTCAAMGLFYVKGTGDMVPIAIQLHQGPDVTNPLWTPNDSELDWTYAKMWLRNADMQWHQTIAHLLRTHFFMEPLALASWRQLPSLHPLWKLLVPHLKGVMAINTLGRARLIAAGGVVDQTLSIGGGGHIDLMKKYYKNMKWSSYDLPNVLKERGVDDPDKLPGFHYRDDALRLWQAIKNFVTRIVSIYYPLDEVIQKDTELQAWILDIHDNGYTVREGETDHGFPSSIASAEQLAHILTIVIFTCSCQHAAVNFSQMDVLGFPPNSPGLMRQPPPKEKGTVTMKDIMKTLPTKHQAGVAIATVNDLTRISPDERFLGDYPDSSFTDMAAREAILRFQGKLQRISASIKKRNEKLKFPYTYLLPEKIPNSIAI</sequence>
<dbReference type="Pfam" id="PF00305">
    <property type="entry name" value="Lipoxygenase"/>
    <property type="match status" value="3"/>
</dbReference>
<evidence type="ECO:0000256" key="4">
    <source>
        <dbReference type="ARBA" id="ARBA00022723"/>
    </source>
</evidence>
<dbReference type="SUPFAM" id="SSF49723">
    <property type="entry name" value="Lipase/lipooxygenase domain (PLAT/LH2 domain)"/>
    <property type="match status" value="3"/>
</dbReference>
<protein>
    <recommendedName>
        <fullName evidence="17">Lipoxygenase</fullName>
    </recommendedName>
</protein>
<evidence type="ECO:0000256" key="7">
    <source>
        <dbReference type="ARBA" id="ARBA00023004"/>
    </source>
</evidence>
<keyword evidence="10" id="KW-0106">Calcium</keyword>
<dbReference type="STRING" id="46731.A0A3M6USL8"/>
<dbReference type="OrthoDB" id="407298at2759"/>
<evidence type="ECO:0000313" key="16">
    <source>
        <dbReference type="Proteomes" id="UP000275408"/>
    </source>
</evidence>
<keyword evidence="6" id="KW-0560">Oxidoreductase</keyword>
<evidence type="ECO:0008006" key="17">
    <source>
        <dbReference type="Google" id="ProtNLM"/>
    </source>
</evidence>
<evidence type="ECO:0000256" key="2">
    <source>
        <dbReference type="ARBA" id="ARBA00005189"/>
    </source>
</evidence>
<feature type="domain" description="PLAT" evidence="13">
    <location>
        <begin position="2559"/>
        <end position="2676"/>
    </location>
</feature>
<feature type="domain" description="Lipoxygenase" evidence="14">
    <location>
        <begin position="519"/>
        <end position="1069"/>
    </location>
</feature>
<dbReference type="Gene3D" id="1.20.245.10">
    <property type="entry name" value="Lipoxygenase-1, Domain 5"/>
    <property type="match status" value="3"/>
</dbReference>
<feature type="domain" description="Lipoxygenase" evidence="14">
    <location>
        <begin position="2674"/>
        <end position="3235"/>
    </location>
</feature>
<keyword evidence="3" id="KW-0963">Cytoplasm</keyword>
<evidence type="ECO:0000256" key="10">
    <source>
        <dbReference type="PIRSR" id="PIRSR601885-2"/>
    </source>
</evidence>
<dbReference type="GO" id="GO:0005737">
    <property type="term" value="C:cytoplasm"/>
    <property type="evidence" value="ECO:0007669"/>
    <property type="project" value="UniProtKB-SubCell"/>
</dbReference>
<evidence type="ECO:0000256" key="11">
    <source>
        <dbReference type="PIRSR" id="PIRSR601885-3"/>
    </source>
</evidence>
<dbReference type="PROSITE" id="PS50095">
    <property type="entry name" value="PLAT"/>
    <property type="match status" value="3"/>
</dbReference>
<dbReference type="GO" id="GO:0016702">
    <property type="term" value="F:oxidoreductase activity, acting on single donors with incorporation of molecular oxygen, incorporation of two atoms of oxygen"/>
    <property type="evidence" value="ECO:0007669"/>
    <property type="project" value="InterPro"/>
</dbReference>
<dbReference type="SUPFAM" id="SSF56634">
    <property type="entry name" value="Heme-dependent catalase-like"/>
    <property type="match status" value="3"/>
</dbReference>
<dbReference type="GO" id="GO:0005506">
    <property type="term" value="F:iron ion binding"/>
    <property type="evidence" value="ECO:0007669"/>
    <property type="project" value="InterPro"/>
</dbReference>
<feature type="domain" description="PLAT" evidence="13">
    <location>
        <begin position="401"/>
        <end position="521"/>
    </location>
</feature>
<feature type="binding site" evidence="9">
    <location>
        <position position="2931"/>
    </location>
    <ligand>
        <name>Fe cation</name>
        <dbReference type="ChEBI" id="CHEBI:24875"/>
        <note>catalytic</note>
    </ligand>
</feature>
<dbReference type="InterPro" id="IPR020834">
    <property type="entry name" value="LipOase_CS"/>
</dbReference>
<dbReference type="PANTHER" id="PTHR11771">
    <property type="entry name" value="LIPOXYGENASE"/>
    <property type="match status" value="1"/>
</dbReference>
<organism evidence="15 16">
    <name type="scientific">Pocillopora damicornis</name>
    <name type="common">Cauliflower coral</name>
    <name type="synonym">Millepora damicornis</name>
    <dbReference type="NCBI Taxonomy" id="46731"/>
    <lineage>
        <taxon>Eukaryota</taxon>
        <taxon>Metazoa</taxon>
        <taxon>Cnidaria</taxon>
        <taxon>Anthozoa</taxon>
        <taxon>Hexacorallia</taxon>
        <taxon>Scleractinia</taxon>
        <taxon>Astrocoeniina</taxon>
        <taxon>Pocilloporidae</taxon>
        <taxon>Pocillopora</taxon>
    </lineage>
</organism>
<evidence type="ECO:0000259" key="14">
    <source>
        <dbReference type="PROSITE" id="PS51393"/>
    </source>
</evidence>
<comment type="pathway">
    <text evidence="2">Lipid metabolism.</text>
</comment>
<feature type="binding site" evidence="9">
    <location>
        <position position="3235"/>
    </location>
    <ligand>
        <name>Fe cation</name>
        <dbReference type="ChEBI" id="CHEBI:24875"/>
        <note>catalytic</note>
    </ligand>
</feature>
<evidence type="ECO:0000313" key="15">
    <source>
        <dbReference type="EMBL" id="RMX56645.1"/>
    </source>
</evidence>
<dbReference type="PRINTS" id="PR00087">
    <property type="entry name" value="LIPOXYGENASE"/>
</dbReference>
<gene>
    <name evidence="15" type="ORF">pdam_00002418</name>
</gene>
<feature type="binding site" evidence="10">
    <location>
        <position position="2574"/>
    </location>
    <ligand>
        <name>Ca(2+)</name>
        <dbReference type="ChEBI" id="CHEBI:29108"/>
        <label>1</label>
    </ligand>
</feature>
<evidence type="ECO:0000256" key="9">
    <source>
        <dbReference type="PIRSR" id="PIRSR601885-1"/>
    </source>
</evidence>
<feature type="domain" description="PLAT" evidence="13">
    <location>
        <begin position="1503"/>
        <end position="1620"/>
    </location>
</feature>
<proteinExistence type="predicted"/>
<comment type="caution">
    <text evidence="12">Lacks conserved residue(s) required for the propagation of feature annotation.</text>
</comment>
<keyword evidence="4 9" id="KW-0479">Metal-binding</keyword>
<evidence type="ECO:0000256" key="6">
    <source>
        <dbReference type="ARBA" id="ARBA00023002"/>
    </source>
</evidence>
<keyword evidence="5" id="KW-0223">Dioxygenase</keyword>
<dbReference type="PROSITE" id="PS00081">
    <property type="entry name" value="LIPOXYGENASE_2"/>
    <property type="match status" value="3"/>
</dbReference>
<dbReference type="GO" id="GO:0034440">
    <property type="term" value="P:lipid oxidation"/>
    <property type="evidence" value="ECO:0007669"/>
    <property type="project" value="InterPro"/>
</dbReference>
<dbReference type="PROSITE" id="PS51393">
    <property type="entry name" value="LIPOXYGENASE_3"/>
    <property type="match status" value="3"/>
</dbReference>
<comment type="cofactor">
    <cofactor evidence="9">
        <name>Fe cation</name>
        <dbReference type="ChEBI" id="CHEBI:24875"/>
    </cofactor>
    <text evidence="9">Binds 1 Fe cation per subunit.</text>
</comment>
<evidence type="ECO:0000256" key="1">
    <source>
        <dbReference type="ARBA" id="ARBA00004496"/>
    </source>
</evidence>
<dbReference type="SUPFAM" id="SSF48484">
    <property type="entry name" value="Lipoxigenase"/>
    <property type="match status" value="3"/>
</dbReference>
<accession>A0A3M6USL8</accession>
<dbReference type="Proteomes" id="UP000275408">
    <property type="component" value="Unassembled WGS sequence"/>
</dbReference>
<dbReference type="PRINTS" id="PR00467">
    <property type="entry name" value="MAMLPOXGNASE"/>
</dbReference>
<comment type="caution">
    <text evidence="15">The sequence shown here is derived from an EMBL/GenBank/DDBJ whole genome shotgun (WGS) entry which is preliminary data.</text>
</comment>
<dbReference type="InterPro" id="IPR013819">
    <property type="entry name" value="LipOase_C"/>
</dbReference>
<keyword evidence="16" id="KW-1185">Reference proteome</keyword>
<dbReference type="InterPro" id="IPR020835">
    <property type="entry name" value="Catalase_sf"/>
</dbReference>
<feature type="binding site" evidence="9">
    <location>
        <position position="2926"/>
    </location>
    <ligand>
        <name>Fe cation</name>
        <dbReference type="ChEBI" id="CHEBI:24875"/>
        <note>catalytic</note>
    </ligand>
</feature>
<keyword evidence="8" id="KW-0443">Lipid metabolism</keyword>
<keyword evidence="7 9" id="KW-0408">Iron</keyword>
<dbReference type="EMBL" id="RCHS01000826">
    <property type="protein sequence ID" value="RMX56645.1"/>
    <property type="molecule type" value="Genomic_DNA"/>
</dbReference>
<feature type="domain" description="Lipoxygenase" evidence="14">
    <location>
        <begin position="1618"/>
        <end position="2197"/>
    </location>
</feature>
<reference evidence="15 16" key="1">
    <citation type="journal article" date="2018" name="Sci. Rep.">
        <title>Comparative analysis of the Pocillopora damicornis genome highlights role of immune system in coral evolution.</title>
        <authorList>
            <person name="Cunning R."/>
            <person name="Bay R.A."/>
            <person name="Gillette P."/>
            <person name="Baker A.C."/>
            <person name="Traylor-Knowles N."/>
        </authorList>
    </citation>
    <scope>NUCLEOTIDE SEQUENCE [LARGE SCALE GENOMIC DNA]</scope>
    <source>
        <strain evidence="15">RSMAS</strain>
        <tissue evidence="15">Whole animal</tissue>
    </source>
</reference>
<evidence type="ECO:0000256" key="5">
    <source>
        <dbReference type="ARBA" id="ARBA00022964"/>
    </source>
</evidence>
<dbReference type="Gene3D" id="2.40.180.10">
    <property type="entry name" value="Catalase core domain"/>
    <property type="match status" value="3"/>
</dbReference>
<dbReference type="InterPro" id="IPR001024">
    <property type="entry name" value="PLAT/LH2_dom"/>
</dbReference>
<evidence type="ECO:0000256" key="12">
    <source>
        <dbReference type="PROSITE-ProRule" id="PRU00152"/>
    </source>
</evidence>
<dbReference type="InterPro" id="IPR036226">
    <property type="entry name" value="LipOase_C_sf"/>
</dbReference>
<evidence type="ECO:0000256" key="3">
    <source>
        <dbReference type="ARBA" id="ARBA00022490"/>
    </source>
</evidence>
<name>A0A3M6USL8_POCDA</name>